<reference evidence="2 3" key="1">
    <citation type="submission" date="2020-04" db="EMBL/GenBank/DDBJ databases">
        <title>Perkinsus olseni comparative genomics.</title>
        <authorList>
            <person name="Bogema D.R."/>
        </authorList>
    </citation>
    <scope>NUCLEOTIDE SEQUENCE [LARGE SCALE GENOMIC DNA]</scope>
    <source>
        <strain evidence="2">ATCC PRA-205</strain>
    </source>
</reference>
<dbReference type="Proteomes" id="UP000574390">
    <property type="component" value="Unassembled WGS sequence"/>
</dbReference>
<evidence type="ECO:0000256" key="1">
    <source>
        <dbReference type="SAM" id="MobiDB-lite"/>
    </source>
</evidence>
<feature type="region of interest" description="Disordered" evidence="1">
    <location>
        <begin position="36"/>
        <end position="60"/>
    </location>
</feature>
<comment type="caution">
    <text evidence="2">The sequence shown here is derived from an EMBL/GenBank/DDBJ whole genome shotgun (WGS) entry which is preliminary data.</text>
</comment>
<feature type="non-terminal residue" evidence="2">
    <location>
        <position position="113"/>
    </location>
</feature>
<accession>A0A7J6RN50</accession>
<evidence type="ECO:0000313" key="3">
    <source>
        <dbReference type="Proteomes" id="UP000574390"/>
    </source>
</evidence>
<protein>
    <submittedName>
        <fullName evidence="2">Uncharacterized protein</fullName>
    </submittedName>
</protein>
<gene>
    <name evidence="2" type="ORF">FOZ62_003109</name>
</gene>
<organism evidence="2 3">
    <name type="scientific">Perkinsus olseni</name>
    <name type="common">Perkinsus atlanticus</name>
    <dbReference type="NCBI Taxonomy" id="32597"/>
    <lineage>
        <taxon>Eukaryota</taxon>
        <taxon>Sar</taxon>
        <taxon>Alveolata</taxon>
        <taxon>Perkinsozoa</taxon>
        <taxon>Perkinsea</taxon>
        <taxon>Perkinsida</taxon>
        <taxon>Perkinsidae</taxon>
        <taxon>Perkinsus</taxon>
    </lineage>
</organism>
<feature type="non-terminal residue" evidence="2">
    <location>
        <position position="1"/>
    </location>
</feature>
<dbReference type="EMBL" id="JABANM010020961">
    <property type="protein sequence ID" value="KAF4721967.1"/>
    <property type="molecule type" value="Genomic_DNA"/>
</dbReference>
<feature type="compositionally biased region" description="Low complexity" evidence="1">
    <location>
        <begin position="45"/>
        <end position="58"/>
    </location>
</feature>
<proteinExistence type="predicted"/>
<dbReference type="AlphaFoldDB" id="A0A7J6RN50"/>
<feature type="region of interest" description="Disordered" evidence="1">
    <location>
        <begin position="82"/>
        <end position="113"/>
    </location>
</feature>
<sequence>QEASGISLDFVANPMRELFPADGHEGHKKRLVLVFGEDRHGGEESSPTSMAATSPSPSNKNAVKYSSTLYALFMKYETALAAGVPPRQSGDAPVNRERSGSPMHASGCISTVQ</sequence>
<evidence type="ECO:0000313" key="2">
    <source>
        <dbReference type="EMBL" id="KAF4721967.1"/>
    </source>
</evidence>
<name>A0A7J6RN50_PEROL</name>